<dbReference type="PANTHER" id="PTHR36933">
    <property type="entry name" value="SLL0788 PROTEIN"/>
    <property type="match status" value="1"/>
</dbReference>
<evidence type="ECO:0000313" key="3">
    <source>
        <dbReference type="EMBL" id="GGF45896.1"/>
    </source>
</evidence>
<dbReference type="AlphaFoldDB" id="A0A917F3T3"/>
<feature type="chain" id="PRO_5039410768" evidence="1">
    <location>
        <begin position="22"/>
        <end position="188"/>
    </location>
</feature>
<proteinExistence type="predicted"/>
<dbReference type="PANTHER" id="PTHR36933:SF1">
    <property type="entry name" value="SLL0788 PROTEIN"/>
    <property type="match status" value="1"/>
</dbReference>
<dbReference type="InterPro" id="IPR005183">
    <property type="entry name" value="DUF305_CopM-like"/>
</dbReference>
<evidence type="ECO:0000259" key="2">
    <source>
        <dbReference type="Pfam" id="PF03713"/>
    </source>
</evidence>
<dbReference type="InterPro" id="IPR012347">
    <property type="entry name" value="Ferritin-like"/>
</dbReference>
<reference evidence="3" key="1">
    <citation type="journal article" date="2014" name="Int. J. Syst. Evol. Microbiol.">
        <title>Complete genome sequence of Corynebacterium casei LMG S-19264T (=DSM 44701T), isolated from a smear-ripened cheese.</title>
        <authorList>
            <consortium name="US DOE Joint Genome Institute (JGI-PGF)"/>
            <person name="Walter F."/>
            <person name="Albersmeier A."/>
            <person name="Kalinowski J."/>
            <person name="Ruckert C."/>
        </authorList>
    </citation>
    <scope>NUCLEOTIDE SEQUENCE</scope>
    <source>
        <strain evidence="3">CGMCC 1.16067</strain>
    </source>
</reference>
<keyword evidence="1" id="KW-0732">Signal</keyword>
<reference evidence="3" key="2">
    <citation type="submission" date="2020-09" db="EMBL/GenBank/DDBJ databases">
        <authorList>
            <person name="Sun Q."/>
            <person name="Zhou Y."/>
        </authorList>
    </citation>
    <scope>NUCLEOTIDE SEQUENCE</scope>
    <source>
        <strain evidence="3">CGMCC 1.16067</strain>
    </source>
</reference>
<name>A0A917F3T3_9ACTN</name>
<sequence>MRRTALALASAALLLSVAACGSSDGQAGSGSSAKAVDAGPHNAADATFAQEMVPHHRQAVAMVEMTKGHDLDPEVQRIVDAIGSTQSGEIDQMVGWLKGWGEKVPAEDSPMRMQGMLSSDELDQLRETGDPAFQGLWLSRMVGHHQGAIPMAQTEIDDGENPKAIRLAREIIETQKAELDEMAGLIGQ</sequence>
<keyword evidence="4" id="KW-1185">Reference proteome</keyword>
<feature type="signal peptide" evidence="1">
    <location>
        <begin position="1"/>
        <end position="21"/>
    </location>
</feature>
<accession>A0A917F3T3</accession>
<dbReference type="Proteomes" id="UP000649179">
    <property type="component" value="Unassembled WGS sequence"/>
</dbReference>
<comment type="caution">
    <text evidence="3">The sequence shown here is derived from an EMBL/GenBank/DDBJ whole genome shotgun (WGS) entry which is preliminary data.</text>
</comment>
<organism evidence="3 4">
    <name type="scientific">Marmoricola endophyticus</name>
    <dbReference type="NCBI Taxonomy" id="2040280"/>
    <lineage>
        <taxon>Bacteria</taxon>
        <taxon>Bacillati</taxon>
        <taxon>Actinomycetota</taxon>
        <taxon>Actinomycetes</taxon>
        <taxon>Propionibacteriales</taxon>
        <taxon>Nocardioidaceae</taxon>
        <taxon>Marmoricola</taxon>
    </lineage>
</organism>
<dbReference type="Pfam" id="PF03713">
    <property type="entry name" value="DUF305"/>
    <property type="match status" value="1"/>
</dbReference>
<evidence type="ECO:0000256" key="1">
    <source>
        <dbReference type="SAM" id="SignalP"/>
    </source>
</evidence>
<dbReference type="RefSeq" id="WP_188779618.1">
    <property type="nucleotide sequence ID" value="NZ_BMKQ01000001.1"/>
</dbReference>
<dbReference type="EMBL" id="BMKQ01000001">
    <property type="protein sequence ID" value="GGF45896.1"/>
    <property type="molecule type" value="Genomic_DNA"/>
</dbReference>
<keyword evidence="3" id="KW-0449">Lipoprotein</keyword>
<feature type="domain" description="DUF305" evidence="2">
    <location>
        <begin position="45"/>
        <end position="184"/>
    </location>
</feature>
<gene>
    <name evidence="3" type="ORF">GCM10011519_19710</name>
</gene>
<protein>
    <submittedName>
        <fullName evidence="3">Lipoprotein</fullName>
    </submittedName>
</protein>
<dbReference type="Gene3D" id="1.20.1260.10">
    <property type="match status" value="1"/>
</dbReference>
<evidence type="ECO:0000313" key="4">
    <source>
        <dbReference type="Proteomes" id="UP000649179"/>
    </source>
</evidence>
<dbReference type="PROSITE" id="PS51257">
    <property type="entry name" value="PROKAR_LIPOPROTEIN"/>
    <property type="match status" value="1"/>
</dbReference>